<dbReference type="EMBL" id="BK003103">
    <property type="protein sequence ID" value="DAA03303.1"/>
    <property type="molecule type" value="Genomic_DNA"/>
</dbReference>
<name>Q6IIG3_DROME</name>
<evidence type="ECO:0000313" key="2">
    <source>
        <dbReference type="EMBL" id="DAA03303.1"/>
    </source>
</evidence>
<organism evidence="2">
    <name type="scientific">Drosophila melanogaster</name>
    <name type="common">Fruit fly</name>
    <dbReference type="NCBI Taxonomy" id="7227"/>
    <lineage>
        <taxon>Eukaryota</taxon>
        <taxon>Metazoa</taxon>
        <taxon>Ecdysozoa</taxon>
        <taxon>Arthropoda</taxon>
        <taxon>Hexapoda</taxon>
        <taxon>Insecta</taxon>
        <taxon>Pterygota</taxon>
        <taxon>Neoptera</taxon>
        <taxon>Endopterygota</taxon>
        <taxon>Diptera</taxon>
        <taxon>Brachycera</taxon>
        <taxon>Muscomorpha</taxon>
        <taxon>Ephydroidea</taxon>
        <taxon>Drosophilidae</taxon>
        <taxon>Drosophila</taxon>
        <taxon>Sophophora</taxon>
    </lineage>
</organism>
<sequence length="93" mass="10268">MQDAAAAIAVVEGLISRRKDTGVVKDARMQGCGGRDKPIRGGEACKAFVSFASNLQQKCNGVKGIDTTHSTAQHNHHHRRQQQQQQQQQQHRP</sequence>
<feature type="region of interest" description="Disordered" evidence="1">
    <location>
        <begin position="62"/>
        <end position="93"/>
    </location>
</feature>
<evidence type="ECO:0000256" key="1">
    <source>
        <dbReference type="SAM" id="MobiDB-lite"/>
    </source>
</evidence>
<reference evidence="2" key="1">
    <citation type="journal article" date="2003" name="Genome Biol.">
        <title>An integrated gene annotation and transcriptional profiling approach towards the full gene content of the Drosophila genome.</title>
        <authorList>
            <person name="Hild M."/>
            <person name="Beckmann B."/>
            <person name="Haas S.A."/>
            <person name="Koch B."/>
            <person name="Solovyev V."/>
            <person name="Busold C."/>
            <person name="Fellenberg K."/>
            <person name="Boutros M."/>
            <person name="Vingron M."/>
            <person name="Sauer F."/>
            <person name="Hoheisel J.D."/>
            <person name="Paro R."/>
        </authorList>
    </citation>
    <scope>NUCLEOTIDE SEQUENCE</scope>
</reference>
<dbReference type="AlphaFoldDB" id="Q6IIG3"/>
<accession>Q6IIG3</accession>
<protein>
    <submittedName>
        <fullName evidence="2">HDC18327</fullName>
    </submittedName>
</protein>
<proteinExistence type="predicted"/>
<feature type="compositionally biased region" description="Low complexity" evidence="1">
    <location>
        <begin position="82"/>
        <end position="93"/>
    </location>
</feature>
<gene>
    <name evidence="2" type="ORF">HDC18327</name>
</gene>